<dbReference type="NCBIfam" id="TIGR02532">
    <property type="entry name" value="IV_pilin_GFxxxE"/>
    <property type="match status" value="1"/>
</dbReference>
<reference evidence="4 5" key="1">
    <citation type="journal article" date="2015" name="Genome Announc.">
        <title>Expanding the biotechnology potential of lactobacilli through comparative genomics of 213 strains and associated genera.</title>
        <authorList>
            <person name="Sun Z."/>
            <person name="Harris H.M."/>
            <person name="McCann A."/>
            <person name="Guo C."/>
            <person name="Argimon S."/>
            <person name="Zhang W."/>
            <person name="Yang X."/>
            <person name="Jeffery I.B."/>
            <person name="Cooney J.C."/>
            <person name="Kagawa T.F."/>
            <person name="Liu W."/>
            <person name="Song Y."/>
            <person name="Salvetti E."/>
            <person name="Wrobel A."/>
            <person name="Rasinkangas P."/>
            <person name="Parkhill J."/>
            <person name="Rea M.C."/>
            <person name="O'Sullivan O."/>
            <person name="Ritari J."/>
            <person name="Douillard F.P."/>
            <person name="Paul Ross R."/>
            <person name="Yang R."/>
            <person name="Briner A.E."/>
            <person name="Felis G.E."/>
            <person name="de Vos W.M."/>
            <person name="Barrangou R."/>
            <person name="Klaenhammer T.R."/>
            <person name="Caufield P.W."/>
            <person name="Cui Y."/>
            <person name="Zhang H."/>
            <person name="O'Toole P.W."/>
        </authorList>
    </citation>
    <scope>NUCLEOTIDE SEQUENCE [LARGE SCALE GENOMIC DNA]</scope>
    <source>
        <strain evidence="4 5">DSM 15707</strain>
    </source>
</reference>
<dbReference type="GO" id="GO:0030420">
    <property type="term" value="P:establishment of competence for transformation"/>
    <property type="evidence" value="ECO:0007669"/>
    <property type="project" value="UniProtKB-KW"/>
</dbReference>
<dbReference type="STRING" id="1423778.FC70_GL000472"/>
<protein>
    <submittedName>
        <fullName evidence="4">Uncharacterized protein</fullName>
    </submittedName>
</protein>
<dbReference type="Proteomes" id="UP000051697">
    <property type="component" value="Unassembled WGS sequence"/>
</dbReference>
<evidence type="ECO:0000313" key="4">
    <source>
        <dbReference type="EMBL" id="KRL57998.1"/>
    </source>
</evidence>
<dbReference type="EMBL" id="AZFE01000003">
    <property type="protein sequence ID" value="KRL57998.1"/>
    <property type="molecule type" value="Genomic_DNA"/>
</dbReference>
<comment type="subcellular location">
    <subcellularLocation>
        <location evidence="1">Cell surface</location>
    </subcellularLocation>
</comment>
<evidence type="ECO:0000256" key="3">
    <source>
        <dbReference type="SAM" id="Phobius"/>
    </source>
</evidence>
<keyword evidence="3" id="KW-1133">Transmembrane helix</keyword>
<organism evidence="4 5">
    <name type="scientific">Paucilactobacillus oligofermentans DSM 15707 = LMG 22743</name>
    <dbReference type="NCBI Taxonomy" id="1423778"/>
    <lineage>
        <taxon>Bacteria</taxon>
        <taxon>Bacillati</taxon>
        <taxon>Bacillota</taxon>
        <taxon>Bacilli</taxon>
        <taxon>Lactobacillales</taxon>
        <taxon>Lactobacillaceae</taxon>
        <taxon>Paucilactobacillus</taxon>
    </lineage>
</organism>
<dbReference type="OrthoDB" id="2322555at2"/>
<dbReference type="InterPro" id="IPR045584">
    <property type="entry name" value="Pilin-like"/>
</dbReference>
<name>A0A0R1RP34_9LACO</name>
<evidence type="ECO:0000313" key="5">
    <source>
        <dbReference type="Proteomes" id="UP000051697"/>
    </source>
</evidence>
<keyword evidence="2" id="KW-0178">Competence</keyword>
<keyword evidence="5" id="KW-1185">Reference proteome</keyword>
<dbReference type="AlphaFoldDB" id="A0A0R1RP34"/>
<keyword evidence="3" id="KW-0472">Membrane</keyword>
<evidence type="ECO:0000256" key="1">
    <source>
        <dbReference type="ARBA" id="ARBA00004241"/>
    </source>
</evidence>
<dbReference type="RefSeq" id="WP_057889418.1">
    <property type="nucleotide sequence ID" value="NZ_AZFE01000003.1"/>
</dbReference>
<dbReference type="GO" id="GO:0009986">
    <property type="term" value="C:cell surface"/>
    <property type="evidence" value="ECO:0007669"/>
    <property type="project" value="UniProtKB-SubCell"/>
</dbReference>
<comment type="caution">
    <text evidence="4">The sequence shown here is derived from an EMBL/GenBank/DDBJ whole genome shotgun (WGS) entry which is preliminary data.</text>
</comment>
<dbReference type="KEGG" id="lol:LACOL_1222"/>
<keyword evidence="3" id="KW-0812">Transmembrane</keyword>
<sequence>MNKQNGFTLIETLIVLALVALMFTFGTMKLNSFREASDEKHFWTQLERAWQQSQARAQNTGKPTAIKLSANKEQLLFHARDRNGNDDDNDIQIPKTIEVRAFKSITMHQNGYVKPQTAKFYSRRTNKIYLMKIQLAYGGYYIEKK</sequence>
<evidence type="ECO:0000256" key="2">
    <source>
        <dbReference type="ARBA" id="ARBA00023287"/>
    </source>
</evidence>
<dbReference type="NCBIfam" id="NF040982">
    <property type="entry name" value="ComGD"/>
    <property type="match status" value="1"/>
</dbReference>
<feature type="transmembrane region" description="Helical" evidence="3">
    <location>
        <begin position="6"/>
        <end position="25"/>
    </location>
</feature>
<dbReference type="InterPro" id="IPR012902">
    <property type="entry name" value="N_methyl_site"/>
</dbReference>
<gene>
    <name evidence="4" type="ORF">FC70_GL000472</name>
</gene>
<dbReference type="SUPFAM" id="SSF54523">
    <property type="entry name" value="Pili subunits"/>
    <property type="match status" value="1"/>
</dbReference>
<dbReference type="Pfam" id="PF07963">
    <property type="entry name" value="N_methyl"/>
    <property type="match status" value="1"/>
</dbReference>
<accession>A0A0R1RP34</accession>
<dbReference type="InterPro" id="IPR016785">
    <property type="entry name" value="ComGD"/>
</dbReference>
<proteinExistence type="predicted"/>
<dbReference type="PATRIC" id="fig|1423778.4.peg.491"/>